<dbReference type="Pfam" id="PF07698">
    <property type="entry name" value="7TM-7TMR_HD"/>
    <property type="match status" value="1"/>
</dbReference>
<dbReference type="eggNOG" id="COG1480">
    <property type="taxonomic scope" value="Bacteria"/>
</dbReference>
<dbReference type="InterPro" id="IPR006674">
    <property type="entry name" value="HD_domain"/>
</dbReference>
<protein>
    <submittedName>
        <fullName evidence="4">Metal dependent phosphohydrolase</fullName>
    </submittedName>
</protein>
<dbReference type="Pfam" id="PF01966">
    <property type="entry name" value="HD"/>
    <property type="match status" value="1"/>
</dbReference>
<dbReference type="NCBIfam" id="TIGR00277">
    <property type="entry name" value="HDIG"/>
    <property type="match status" value="1"/>
</dbReference>
<proteinExistence type="predicted"/>
<evidence type="ECO:0000256" key="1">
    <source>
        <dbReference type="SAM" id="Coils"/>
    </source>
</evidence>
<accession>A8MG65</accession>
<dbReference type="InterPro" id="IPR052722">
    <property type="entry name" value="PgpH_phosphodiesterase"/>
</dbReference>
<feature type="transmembrane region" description="Helical" evidence="2">
    <location>
        <begin position="436"/>
        <end position="458"/>
    </location>
</feature>
<dbReference type="PANTHER" id="PTHR36442:SF1">
    <property type="entry name" value="CYCLIC-DI-AMP PHOSPHODIESTERASE PGPH"/>
    <property type="match status" value="1"/>
</dbReference>
<dbReference type="OrthoDB" id="9806952at2"/>
<dbReference type="STRING" id="350688.Clos_1247"/>
<dbReference type="CDD" id="cd00077">
    <property type="entry name" value="HDc"/>
    <property type="match status" value="1"/>
</dbReference>
<dbReference type="SUPFAM" id="SSF109604">
    <property type="entry name" value="HD-domain/PDEase-like"/>
    <property type="match status" value="1"/>
</dbReference>
<reference evidence="5" key="1">
    <citation type="submission" date="2007-10" db="EMBL/GenBank/DDBJ databases">
        <title>Complete genome of Alkaliphilus oremlandii OhILAs.</title>
        <authorList>
            <person name="Copeland A."/>
            <person name="Lucas S."/>
            <person name="Lapidus A."/>
            <person name="Barry K."/>
            <person name="Detter J.C."/>
            <person name="Glavina del Rio T."/>
            <person name="Hammon N."/>
            <person name="Israni S."/>
            <person name="Dalin E."/>
            <person name="Tice H."/>
            <person name="Pitluck S."/>
            <person name="Chain P."/>
            <person name="Malfatti S."/>
            <person name="Shin M."/>
            <person name="Vergez L."/>
            <person name="Schmutz J."/>
            <person name="Larimer F."/>
            <person name="Land M."/>
            <person name="Hauser L."/>
            <person name="Kyrpides N."/>
            <person name="Mikhailova N."/>
            <person name="Stolz J.F."/>
            <person name="Dawson A."/>
            <person name="Fisher E."/>
            <person name="Crable B."/>
            <person name="Perera E."/>
            <person name="Lisak J."/>
            <person name="Ranganathan M."/>
            <person name="Basu P."/>
            <person name="Richardson P."/>
        </authorList>
    </citation>
    <scope>NUCLEOTIDE SEQUENCE [LARGE SCALE GENOMIC DNA]</scope>
    <source>
        <strain evidence="5">OhILAs</strain>
    </source>
</reference>
<name>A8MG65_ALKOO</name>
<feature type="transmembrane region" description="Helical" evidence="2">
    <location>
        <begin position="378"/>
        <end position="398"/>
    </location>
</feature>
<dbReference type="SMART" id="SM00471">
    <property type="entry name" value="HDc"/>
    <property type="match status" value="1"/>
</dbReference>
<dbReference type="AlphaFoldDB" id="A8MG65"/>
<dbReference type="InterPro" id="IPR011621">
    <property type="entry name" value="Metal-dep_PHydrolase_7TM_intra"/>
</dbReference>
<evidence type="ECO:0000256" key="2">
    <source>
        <dbReference type="SAM" id="Phobius"/>
    </source>
</evidence>
<feature type="transmembrane region" description="Helical" evidence="2">
    <location>
        <begin position="281"/>
        <end position="303"/>
    </location>
</feature>
<dbReference type="Proteomes" id="UP000000269">
    <property type="component" value="Chromosome"/>
</dbReference>
<keyword evidence="4" id="KW-0378">Hydrolase</keyword>
<evidence type="ECO:0000313" key="4">
    <source>
        <dbReference type="EMBL" id="ABW18793.1"/>
    </source>
</evidence>
<dbReference type="InterPro" id="IPR003607">
    <property type="entry name" value="HD/PDEase_dom"/>
</dbReference>
<dbReference type="InterPro" id="IPR006675">
    <property type="entry name" value="HDIG_dom"/>
</dbReference>
<dbReference type="Gene3D" id="1.10.3210.10">
    <property type="entry name" value="Hypothetical protein af1432"/>
    <property type="match status" value="1"/>
</dbReference>
<feature type="coiled-coil region" evidence="1">
    <location>
        <begin position="96"/>
        <end position="123"/>
    </location>
</feature>
<dbReference type="GO" id="GO:0016787">
    <property type="term" value="F:hydrolase activity"/>
    <property type="evidence" value="ECO:0007669"/>
    <property type="project" value="UniProtKB-KW"/>
</dbReference>
<feature type="transmembrane region" description="Helical" evidence="2">
    <location>
        <begin position="315"/>
        <end position="333"/>
    </location>
</feature>
<dbReference type="PANTHER" id="PTHR36442">
    <property type="entry name" value="CYCLIC-DI-AMP PHOSPHODIESTERASE PGPH"/>
    <property type="match status" value="1"/>
</dbReference>
<gene>
    <name evidence="4" type="ordered locus">Clos_1247</name>
</gene>
<dbReference type="EMBL" id="CP000853">
    <property type="protein sequence ID" value="ABW18793.1"/>
    <property type="molecule type" value="Genomic_DNA"/>
</dbReference>
<evidence type="ECO:0000259" key="3">
    <source>
        <dbReference type="SMART" id="SM00471"/>
    </source>
</evidence>
<dbReference type="InterPro" id="IPR011624">
    <property type="entry name" value="Metal-dep_PHydrolase_7TM_extra"/>
</dbReference>
<dbReference type="RefSeq" id="WP_012159105.1">
    <property type="nucleotide sequence ID" value="NC_009922.1"/>
</dbReference>
<sequence>MDNATKSFFQRDPIRRILLALLFFASLFSILATSLKPEKFDLVVGQSAPVDINSPKDIEDKFNTELLREKAVVNVEPIYKLNPGVRVEVNKDIEKFFNLVYKLQNAEEKIEKLTEEETEEVTEEIPVKLSEKEKIERLNQENDLNIGMENSKTAIKSSVEDLKYLESYINEIVAQNMNLGINIEDLQKQKNSIKEYITNLNEFSEELKDLAIAVINATIRPNKFLDEEATNGKIDIARENVDKVIIRKGDSIIREGEIVTYDRLEILRDLGLLREDNKIDFILYIGIASIVLVIEFIIIAYMMVFNKTLLEKPKILLMIYLIFMSVVIISKAIEGISIYLIPIGAAAMLMSILVDSRLAVLINLCLTVVISLITGNNISFMAMALIGGTVGAFSVINSQQRSNIFVSGIAISVINMGTIAGIGFINSSEVSQTLTFGLYGLLNGLFSSILAVGSLPLWESAFDVVTPLKLLELSNPNQPLLKKLLIEAPGTYQHSIIVGNLSESAADAIGGNSLLVRAGAFYHDIGKTKRPYFFKENQLTTDNPHDKLKPALSASIITDHVRDGIELAKKHKLPVEIRNFITEHHGDTLVAYFYHKAKTGENGDQVDEKNFKYDGPKPQSKETAIVMMADSIEAAVRSLSSPSQDDIQALIEKIIDGKLRSGQLDECNITFKELNTIKKTFLKVILSIFHERIEYPDMDIKKEDGGKPHGAVN</sequence>
<evidence type="ECO:0000313" key="5">
    <source>
        <dbReference type="Proteomes" id="UP000000269"/>
    </source>
</evidence>
<feature type="domain" description="HD/PDEase" evidence="3">
    <location>
        <begin position="487"/>
        <end position="644"/>
    </location>
</feature>
<dbReference type="KEGG" id="aoe:Clos_1247"/>
<feature type="coiled-coil region" evidence="1">
    <location>
        <begin position="169"/>
        <end position="213"/>
    </location>
</feature>
<feature type="transmembrane region" description="Helical" evidence="2">
    <location>
        <begin position="404"/>
        <end position="424"/>
    </location>
</feature>
<keyword evidence="2" id="KW-1133">Transmembrane helix</keyword>
<keyword evidence="2" id="KW-0472">Membrane</keyword>
<organism evidence="4 5">
    <name type="scientific">Alkaliphilus oremlandii (strain OhILAs)</name>
    <name type="common">Clostridium oremlandii (strain OhILAs)</name>
    <dbReference type="NCBI Taxonomy" id="350688"/>
    <lineage>
        <taxon>Bacteria</taxon>
        <taxon>Bacillati</taxon>
        <taxon>Bacillota</taxon>
        <taxon>Clostridia</taxon>
        <taxon>Peptostreptococcales</taxon>
        <taxon>Natronincolaceae</taxon>
        <taxon>Alkaliphilus</taxon>
    </lineage>
</organism>
<dbReference type="Pfam" id="PF07697">
    <property type="entry name" value="7TMR-HDED"/>
    <property type="match status" value="1"/>
</dbReference>
<dbReference type="HOGENOM" id="CLU_015767_1_2_9"/>
<feature type="transmembrane region" description="Helical" evidence="2">
    <location>
        <begin position="339"/>
        <end position="366"/>
    </location>
</feature>
<keyword evidence="1" id="KW-0175">Coiled coil</keyword>
<keyword evidence="2" id="KW-0812">Transmembrane</keyword>
<keyword evidence="5" id="KW-1185">Reference proteome</keyword>